<dbReference type="eggNOG" id="arCOG01171">
    <property type="taxonomic scope" value="Archaea"/>
</dbReference>
<dbReference type="Pfam" id="PF06745">
    <property type="entry name" value="ATPase"/>
    <property type="match status" value="1"/>
</dbReference>
<dbReference type="EMBL" id="CP002838">
    <property type="protein sequence ID" value="AEM38666.1"/>
    <property type="molecule type" value="Genomic_DNA"/>
</dbReference>
<dbReference type="InterPro" id="IPR022443">
    <property type="entry name" value="KaiC-rel"/>
</dbReference>
<proteinExistence type="predicted"/>
<evidence type="ECO:0000259" key="3">
    <source>
        <dbReference type="PROSITE" id="PS51146"/>
    </source>
</evidence>
<dbReference type="PANTHER" id="PTHR43637">
    <property type="entry name" value="UPF0273 PROTEIN TM_0370"/>
    <property type="match status" value="1"/>
</dbReference>
<dbReference type="InParanoid" id="G0EDI1"/>
<dbReference type="SMART" id="SM00382">
    <property type="entry name" value="AAA"/>
    <property type="match status" value="1"/>
</dbReference>
<dbReference type="InterPro" id="IPR027417">
    <property type="entry name" value="P-loop_NTPase"/>
</dbReference>
<evidence type="ECO:0000256" key="1">
    <source>
        <dbReference type="ARBA" id="ARBA00022741"/>
    </source>
</evidence>
<dbReference type="PANTHER" id="PTHR43637:SF2">
    <property type="entry name" value="PROTEIN GVPD 1"/>
    <property type="match status" value="1"/>
</dbReference>
<accession>G0EDI1</accession>
<dbReference type="InterPro" id="IPR010624">
    <property type="entry name" value="KaiC_dom"/>
</dbReference>
<dbReference type="PRINTS" id="PR01874">
    <property type="entry name" value="DNAREPAIRADA"/>
</dbReference>
<dbReference type="InterPro" id="IPR014774">
    <property type="entry name" value="KaiC-like_dom"/>
</dbReference>
<dbReference type="KEGG" id="pfm:Pyrfu_0797"/>
<dbReference type="GO" id="GO:0005524">
    <property type="term" value="F:ATP binding"/>
    <property type="evidence" value="ECO:0007669"/>
    <property type="project" value="UniProtKB-KW"/>
</dbReference>
<protein>
    <submittedName>
        <fullName evidence="4">Putative circadian clock protein, KaiC</fullName>
    </submittedName>
</protein>
<dbReference type="SUPFAM" id="SSF52540">
    <property type="entry name" value="P-loop containing nucleoside triphosphate hydrolases"/>
    <property type="match status" value="1"/>
</dbReference>
<dbReference type="NCBIfam" id="TIGR03881">
    <property type="entry name" value="KaiC_arch_4"/>
    <property type="match status" value="1"/>
</dbReference>
<keyword evidence="1" id="KW-0547">Nucleotide-binding</keyword>
<name>G0EDI1_PYRF1</name>
<dbReference type="HOGENOM" id="CLU_023669_2_0_2"/>
<feature type="domain" description="KaiC" evidence="3">
    <location>
        <begin position="34"/>
        <end position="275"/>
    </location>
</feature>
<dbReference type="Gene3D" id="3.40.50.300">
    <property type="entry name" value="P-loop containing nucleotide triphosphate hydrolases"/>
    <property type="match status" value="1"/>
</dbReference>
<dbReference type="STRING" id="694429.Pyrfu_0797"/>
<evidence type="ECO:0000313" key="5">
    <source>
        <dbReference type="Proteomes" id="UP000001037"/>
    </source>
</evidence>
<dbReference type="Proteomes" id="UP000001037">
    <property type="component" value="Chromosome"/>
</dbReference>
<dbReference type="InterPro" id="IPR003593">
    <property type="entry name" value="AAA+_ATPase"/>
</dbReference>
<keyword evidence="2" id="KW-0067">ATP-binding</keyword>
<evidence type="ECO:0000256" key="2">
    <source>
        <dbReference type="ARBA" id="ARBA00022840"/>
    </source>
</evidence>
<evidence type="ECO:0000313" key="4">
    <source>
        <dbReference type="EMBL" id="AEM38666.1"/>
    </source>
</evidence>
<sequence length="303" mass="34330">MYGLKTPKRQEGSVNAGASRTHMIGVVLHRVKIERLSTGVRGIDEMIQGGIPRGFFVAVVGEPGTGKTIFCIHFIAQGIREGDKNIYVTTEESRESIIKQAAQFGFDFERAIEENRLIIIDALMGGRDDPWSLRDLTPEALVEKVIEAKKSLGRGRARLVVDSMSAFWLDKPAMARKYSYYVKRVLYRWDFTALLVAQYAVTTSLGFGFGVEHVADGIIRFRKAVVGGVLRRYVIIEKMRQTQHDLRMHEIEIVDGVGMRVKQPTPYRKEDYALPRSVVERILEAEARRRKEILGSEESETIL</sequence>
<dbReference type="PROSITE" id="PS51146">
    <property type="entry name" value="KAIC"/>
    <property type="match status" value="1"/>
</dbReference>
<reference evidence="4 5" key="1">
    <citation type="journal article" date="2011" name="Stand. Genomic Sci.">
        <title>Complete genome sequence of the hyperthermophilic chemolithoautotroph Pyrolobus fumarii type strain (1A).</title>
        <authorList>
            <person name="Anderson I."/>
            <person name="Goker M."/>
            <person name="Nolan M."/>
            <person name="Lucas S."/>
            <person name="Hammon N."/>
            <person name="Deshpande S."/>
            <person name="Cheng J.F."/>
            <person name="Tapia R."/>
            <person name="Han C."/>
            <person name="Goodwin L."/>
            <person name="Pitluck S."/>
            <person name="Huntemann M."/>
            <person name="Liolios K."/>
            <person name="Ivanova N."/>
            <person name="Pagani I."/>
            <person name="Mavromatis K."/>
            <person name="Ovchinikova G."/>
            <person name="Pati A."/>
            <person name="Chen A."/>
            <person name="Palaniappan K."/>
            <person name="Land M."/>
            <person name="Hauser L."/>
            <person name="Brambilla E.M."/>
            <person name="Huber H."/>
            <person name="Yasawong M."/>
            <person name="Rohde M."/>
            <person name="Spring S."/>
            <person name="Abt B."/>
            <person name="Sikorski J."/>
            <person name="Wirth R."/>
            <person name="Detter J.C."/>
            <person name="Woyke T."/>
            <person name="Bristow J."/>
            <person name="Eisen J.A."/>
            <person name="Markowitz V."/>
            <person name="Hugenholtz P."/>
            <person name="Kyrpides N.C."/>
            <person name="Klenk H.P."/>
            <person name="Lapidus A."/>
        </authorList>
    </citation>
    <scope>NUCLEOTIDE SEQUENCE [LARGE SCALE GENOMIC DNA]</scope>
    <source>
        <strain evidence="5">DSM 11204 / 1A</strain>
    </source>
</reference>
<keyword evidence="5" id="KW-1185">Reference proteome</keyword>
<dbReference type="AlphaFoldDB" id="G0EDI1"/>
<gene>
    <name evidence="4" type="ordered locus">Pyrfu_0797</name>
</gene>
<organism evidence="4 5">
    <name type="scientific">Pyrolobus fumarii (strain DSM 11204 / 1A)</name>
    <dbReference type="NCBI Taxonomy" id="694429"/>
    <lineage>
        <taxon>Archaea</taxon>
        <taxon>Thermoproteota</taxon>
        <taxon>Thermoprotei</taxon>
        <taxon>Desulfurococcales</taxon>
        <taxon>Pyrodictiaceae</taxon>
        <taxon>Pyrolobus</taxon>
    </lineage>
</organism>